<keyword evidence="4" id="KW-1185">Reference proteome</keyword>
<dbReference type="Proteomes" id="UP000243378">
    <property type="component" value="Unassembled WGS sequence"/>
</dbReference>
<evidence type="ECO:0000313" key="1">
    <source>
        <dbReference type="EMBL" id="SDG29249.1"/>
    </source>
</evidence>
<reference evidence="2" key="2">
    <citation type="submission" date="2021-05" db="EMBL/GenBank/DDBJ databases">
        <title>Complete genome sequence of Pseudomonas seleniipraecipitans strain D1-6.</title>
        <authorList>
            <person name="Lafi F."/>
            <person name="Eida A."/>
            <person name="Alam I."/>
            <person name="Hert H."/>
            <person name="Saad M."/>
        </authorList>
    </citation>
    <scope>NUCLEOTIDE SEQUENCE</scope>
    <source>
        <strain evidence="2">D1-6</strain>
    </source>
</reference>
<name>A0A1G7T3L0_9GAMM</name>
<sequence length="111" mass="11637">MKLRSPITTIAVLGALFVGVAGCSNIKPTEDHLKTLSETNIGEPVRSVSNVRSDSTQTYYLARTASGDYNCTVPSGATGGMLAFSSMGMMKPFATCQLKGTRGGPLTPFSN</sequence>
<protein>
    <recommendedName>
        <fullName evidence="5">Lipoprotein</fullName>
    </recommendedName>
</protein>
<dbReference type="RefSeq" id="WP_070883605.1">
    <property type="nucleotide sequence ID" value="NZ_CP076114.1"/>
</dbReference>
<accession>A0A1G7T3L0</accession>
<organism evidence="1 3">
    <name type="scientific">Phytopseudomonas seleniipraecipitans</name>
    <dbReference type="NCBI Taxonomy" id="640205"/>
    <lineage>
        <taxon>Bacteria</taxon>
        <taxon>Pseudomonadati</taxon>
        <taxon>Pseudomonadota</taxon>
        <taxon>Gammaproteobacteria</taxon>
        <taxon>Pseudomonadales</taxon>
        <taxon>Pseudomonadaceae</taxon>
        <taxon>Phytopseudomonas</taxon>
    </lineage>
</organism>
<evidence type="ECO:0000313" key="3">
    <source>
        <dbReference type="Proteomes" id="UP000243378"/>
    </source>
</evidence>
<evidence type="ECO:0008006" key="5">
    <source>
        <dbReference type="Google" id="ProtNLM"/>
    </source>
</evidence>
<dbReference type="OrthoDB" id="6960198at2"/>
<dbReference type="EMBL" id="CP076114">
    <property type="protein sequence ID" value="UUD64631.1"/>
    <property type="molecule type" value="Genomic_DNA"/>
</dbReference>
<dbReference type="EMBL" id="FNBM01000009">
    <property type="protein sequence ID" value="SDG29249.1"/>
    <property type="molecule type" value="Genomic_DNA"/>
</dbReference>
<dbReference type="PROSITE" id="PS51257">
    <property type="entry name" value="PROKAR_LIPOPROTEIN"/>
    <property type="match status" value="1"/>
</dbReference>
<dbReference type="AlphaFoldDB" id="A0A1G7T3L0"/>
<evidence type="ECO:0000313" key="2">
    <source>
        <dbReference type="EMBL" id="UUD64631.1"/>
    </source>
</evidence>
<evidence type="ECO:0000313" key="4">
    <source>
        <dbReference type="Proteomes" id="UP000887421"/>
    </source>
</evidence>
<dbReference type="Proteomes" id="UP000887421">
    <property type="component" value="Chromosome"/>
</dbReference>
<reference evidence="1 3" key="1">
    <citation type="submission" date="2016-10" db="EMBL/GenBank/DDBJ databases">
        <authorList>
            <person name="de Groot N.N."/>
        </authorList>
    </citation>
    <scope>NUCLEOTIDE SEQUENCE [LARGE SCALE GENOMIC DNA]</scope>
    <source>
        <strain evidence="1 3">LMG 25475</strain>
    </source>
</reference>
<proteinExistence type="predicted"/>
<gene>
    <name evidence="2" type="ORF">D16iCDA_02705</name>
    <name evidence="1" type="ORF">SAMN05216381_3605</name>
</gene>